<keyword evidence="2" id="KW-0805">Transcription regulation</keyword>
<dbReference type="SUPFAM" id="SSF48452">
    <property type="entry name" value="TPR-like"/>
    <property type="match status" value="3"/>
</dbReference>
<dbReference type="InterPro" id="IPR027417">
    <property type="entry name" value="P-loop_NTPase"/>
</dbReference>
<dbReference type="PRINTS" id="PR00364">
    <property type="entry name" value="DISEASERSIST"/>
</dbReference>
<comment type="caution">
    <text evidence="8">The sequence shown here is derived from an EMBL/GenBank/DDBJ whole genome shotgun (WGS) entry which is preliminary data.</text>
</comment>
<dbReference type="PANTHER" id="PTHR35807:SF1">
    <property type="entry name" value="TRANSCRIPTIONAL REGULATOR REDD"/>
    <property type="match status" value="1"/>
</dbReference>
<dbReference type="SUPFAM" id="SSF52540">
    <property type="entry name" value="P-loop containing nucleoside triphosphate hydrolases"/>
    <property type="match status" value="1"/>
</dbReference>
<protein>
    <submittedName>
        <fullName evidence="8">BTAD domain-containing putative transcriptional regulator</fullName>
    </submittedName>
</protein>
<dbReference type="InterPro" id="IPR036388">
    <property type="entry name" value="WH-like_DNA-bd_sf"/>
</dbReference>
<evidence type="ECO:0000256" key="2">
    <source>
        <dbReference type="ARBA" id="ARBA00023015"/>
    </source>
</evidence>
<dbReference type="InterPro" id="IPR051677">
    <property type="entry name" value="AfsR-DnrI-RedD_regulator"/>
</dbReference>
<dbReference type="SMART" id="SM00862">
    <property type="entry name" value="Trans_reg_C"/>
    <property type="match status" value="1"/>
</dbReference>
<keyword evidence="9" id="KW-1185">Reference proteome</keyword>
<proteinExistence type="inferred from homology"/>
<evidence type="ECO:0000256" key="1">
    <source>
        <dbReference type="ARBA" id="ARBA00005820"/>
    </source>
</evidence>
<feature type="DNA-binding region" description="OmpR/PhoB-type" evidence="6">
    <location>
        <begin position="1"/>
        <end position="92"/>
    </location>
</feature>
<keyword evidence="5" id="KW-0802">TPR repeat</keyword>
<dbReference type="Pfam" id="PF00931">
    <property type="entry name" value="NB-ARC"/>
    <property type="match status" value="1"/>
</dbReference>
<evidence type="ECO:0000256" key="5">
    <source>
        <dbReference type="PROSITE-ProRule" id="PRU00339"/>
    </source>
</evidence>
<dbReference type="Proteomes" id="UP001597419">
    <property type="component" value="Unassembled WGS sequence"/>
</dbReference>
<keyword evidence="3 6" id="KW-0238">DNA-binding</keyword>
<dbReference type="SMART" id="SM00028">
    <property type="entry name" value="TPR"/>
    <property type="match status" value="5"/>
</dbReference>
<sequence length="1071" mass="116368">MRFRVLGPVQIWDGEDWAAVRAAQPRSVLALLLVDAGRVVATDRLVDELWGVRPPRTALNTVQVYVNRLRRLLGEDAHELLATTGRGYRLTVADGELDAWVFQSLVESGQRELAEGRAEAAATTLAAALALWRGPAFSEVSAGTTVVEAERLDQLRLTALEARLDADLRLGKHAEVVDEVQGWVLRHPLRERLLHHLMLALYRCGRRAEALQAYRRGRASLVAELGLEPGPALRELEHAVLSDDPGLALVPEPVRGRLVRPVQLPADVAGFTGREAELAELDRLLADAGEAPAALFVSVITGTAGVGKTALALHWAHRVRERFDDGQLFADLRGYSTGTPARPITVLTRFLRALGVPADEIPADVDEAAALYRSILADQRTLVVLDNARDAEQVRALLPGSDTCAVLVTSRTPLSGLVAHDGARSLPLDLLTTSESEALLRRVLRPARAQPVGELAVLCAGLPLALQIAAAHLHTRPGLSIGRYTEQLRGDDRLTALSVPDEEQPAVRTAFDLSYRRLGADARRLFRLLGVVPAVDFTVGAAAALAGVTEAEADRFLAELTMAHLLDEHQPGRYHSHDLLRFYARERAAREDDTDAATDRLLAWYLATADQAANALYPHLRRLTIPATDAVRSTFADHTDAVAWLDAERPNFLVMVTHAAQYRPVAAAGVLADALRGYFWLRMHTADWLTAAGSALDIAKAVGDPHGTVTALLSLADVHYRQGHSERAGQYSAEALAMATDIGWPDGQAAGHGYLGNLAAQAGHLADAVRHHRASLALNRRTGRLTKQANNLWSLGKAHSYRGDLREALGWYTDSLALQRELRSASGQADVLTELGLIHHDLGDLDQATRCLTAALDLHQETGDRGMEAAARAGLAAVRADAGHYDVAFDQAHAARSLARAVRDRPVEAEALIALGAVHHLLEHRAEASSRFREARELSHAITQRFPETKALIGLAAARNDPGDARAALALARRHGYRLLEGQALLVLAVVAPERTQAIEEVTRVRARFAEIGHRLGEARARLVLARLHGRDGHHSQSRVQRRNALALFQSIGVRWTDHANVLPAFPRIGP</sequence>
<dbReference type="InterPro" id="IPR016032">
    <property type="entry name" value="Sig_transdc_resp-reg_C-effctor"/>
</dbReference>
<dbReference type="InterPro" id="IPR001867">
    <property type="entry name" value="OmpR/PhoB-type_DNA-bd"/>
</dbReference>
<gene>
    <name evidence="8" type="ORF">ACFSYJ_41145</name>
</gene>
<feature type="domain" description="OmpR/PhoB-type" evidence="7">
    <location>
        <begin position="1"/>
        <end position="92"/>
    </location>
</feature>
<reference evidence="9" key="1">
    <citation type="journal article" date="2019" name="Int. J. Syst. Evol. Microbiol.">
        <title>The Global Catalogue of Microorganisms (GCM) 10K type strain sequencing project: providing services to taxonomists for standard genome sequencing and annotation.</title>
        <authorList>
            <consortium name="The Broad Institute Genomics Platform"/>
            <consortium name="The Broad Institute Genome Sequencing Center for Infectious Disease"/>
            <person name="Wu L."/>
            <person name="Ma J."/>
        </authorList>
    </citation>
    <scope>NUCLEOTIDE SEQUENCE [LARGE SCALE GENOMIC DNA]</scope>
    <source>
        <strain evidence="9">CGMCC 4.7643</strain>
    </source>
</reference>
<dbReference type="PROSITE" id="PS51755">
    <property type="entry name" value="OMPR_PHOB"/>
    <property type="match status" value="1"/>
</dbReference>
<accession>A0ABW5GW93</accession>
<dbReference type="CDD" id="cd15831">
    <property type="entry name" value="BTAD"/>
    <property type="match status" value="1"/>
</dbReference>
<feature type="repeat" description="TPR" evidence="5">
    <location>
        <begin position="829"/>
        <end position="862"/>
    </location>
</feature>
<keyword evidence="4" id="KW-0804">Transcription</keyword>
<dbReference type="SMART" id="SM01043">
    <property type="entry name" value="BTAD"/>
    <property type="match status" value="1"/>
</dbReference>
<dbReference type="InterPro" id="IPR019734">
    <property type="entry name" value="TPR_rpt"/>
</dbReference>
<dbReference type="SUPFAM" id="SSF46894">
    <property type="entry name" value="C-terminal effector domain of the bipartite response regulators"/>
    <property type="match status" value="1"/>
</dbReference>
<dbReference type="Gene3D" id="1.10.10.10">
    <property type="entry name" value="Winged helix-like DNA-binding domain superfamily/Winged helix DNA-binding domain"/>
    <property type="match status" value="1"/>
</dbReference>
<evidence type="ECO:0000313" key="9">
    <source>
        <dbReference type="Proteomes" id="UP001597419"/>
    </source>
</evidence>
<evidence type="ECO:0000256" key="6">
    <source>
        <dbReference type="PROSITE-ProRule" id="PRU01091"/>
    </source>
</evidence>
<organism evidence="8 9">
    <name type="scientific">Amycolatopsis samaneae</name>
    <dbReference type="NCBI Taxonomy" id="664691"/>
    <lineage>
        <taxon>Bacteria</taxon>
        <taxon>Bacillati</taxon>
        <taxon>Actinomycetota</taxon>
        <taxon>Actinomycetes</taxon>
        <taxon>Pseudonocardiales</taxon>
        <taxon>Pseudonocardiaceae</taxon>
        <taxon>Amycolatopsis</taxon>
    </lineage>
</organism>
<comment type="similarity">
    <text evidence="1">Belongs to the AfsR/DnrI/RedD regulatory family.</text>
</comment>
<dbReference type="Pfam" id="PF03704">
    <property type="entry name" value="BTAD"/>
    <property type="match status" value="1"/>
</dbReference>
<name>A0ABW5GW93_9PSEU</name>
<dbReference type="PANTHER" id="PTHR35807">
    <property type="entry name" value="TRANSCRIPTIONAL REGULATOR REDD-RELATED"/>
    <property type="match status" value="1"/>
</dbReference>
<dbReference type="PROSITE" id="PS50005">
    <property type="entry name" value="TPR"/>
    <property type="match status" value="1"/>
</dbReference>
<dbReference type="RefSeq" id="WP_345399017.1">
    <property type="nucleotide sequence ID" value="NZ_BAABHG010000010.1"/>
</dbReference>
<evidence type="ECO:0000313" key="8">
    <source>
        <dbReference type="EMBL" id="MFD2465083.1"/>
    </source>
</evidence>
<evidence type="ECO:0000256" key="3">
    <source>
        <dbReference type="ARBA" id="ARBA00023125"/>
    </source>
</evidence>
<evidence type="ECO:0000259" key="7">
    <source>
        <dbReference type="PROSITE" id="PS51755"/>
    </source>
</evidence>
<dbReference type="Pfam" id="PF00486">
    <property type="entry name" value="Trans_reg_C"/>
    <property type="match status" value="1"/>
</dbReference>
<dbReference type="InterPro" id="IPR002182">
    <property type="entry name" value="NB-ARC"/>
</dbReference>
<dbReference type="InterPro" id="IPR005158">
    <property type="entry name" value="BTAD"/>
</dbReference>
<dbReference type="Gene3D" id="1.25.40.10">
    <property type="entry name" value="Tetratricopeptide repeat domain"/>
    <property type="match status" value="3"/>
</dbReference>
<evidence type="ECO:0000256" key="4">
    <source>
        <dbReference type="ARBA" id="ARBA00023163"/>
    </source>
</evidence>
<dbReference type="EMBL" id="JBHUKU010000028">
    <property type="protein sequence ID" value="MFD2465083.1"/>
    <property type="molecule type" value="Genomic_DNA"/>
</dbReference>
<dbReference type="Gene3D" id="3.40.50.300">
    <property type="entry name" value="P-loop containing nucleotide triphosphate hydrolases"/>
    <property type="match status" value="1"/>
</dbReference>
<dbReference type="InterPro" id="IPR011990">
    <property type="entry name" value="TPR-like_helical_dom_sf"/>
</dbReference>